<feature type="transmembrane region" description="Helical" evidence="2">
    <location>
        <begin position="244"/>
        <end position="266"/>
    </location>
</feature>
<evidence type="ECO:0008006" key="5">
    <source>
        <dbReference type="Google" id="ProtNLM"/>
    </source>
</evidence>
<evidence type="ECO:0000313" key="4">
    <source>
        <dbReference type="Proteomes" id="UP000555564"/>
    </source>
</evidence>
<dbReference type="Proteomes" id="UP000555564">
    <property type="component" value="Unassembled WGS sequence"/>
</dbReference>
<feature type="transmembrane region" description="Helical" evidence="2">
    <location>
        <begin position="474"/>
        <end position="491"/>
    </location>
</feature>
<organism evidence="3 4">
    <name type="scientific">Sphaerisporangium rubeum</name>
    <dbReference type="NCBI Taxonomy" id="321317"/>
    <lineage>
        <taxon>Bacteria</taxon>
        <taxon>Bacillati</taxon>
        <taxon>Actinomycetota</taxon>
        <taxon>Actinomycetes</taxon>
        <taxon>Streptosporangiales</taxon>
        <taxon>Streptosporangiaceae</taxon>
        <taxon>Sphaerisporangium</taxon>
    </lineage>
</organism>
<protein>
    <recommendedName>
        <fullName evidence="5">Secreted protein</fullName>
    </recommendedName>
</protein>
<dbReference type="RefSeq" id="WP_221474869.1">
    <property type="nucleotide sequence ID" value="NZ_JACHIU010000001.1"/>
</dbReference>
<keyword evidence="2" id="KW-0812">Transmembrane</keyword>
<feature type="transmembrane region" description="Helical" evidence="2">
    <location>
        <begin position="53"/>
        <end position="73"/>
    </location>
</feature>
<evidence type="ECO:0000313" key="3">
    <source>
        <dbReference type="EMBL" id="MBB6474062.1"/>
    </source>
</evidence>
<reference evidence="3 4" key="1">
    <citation type="submission" date="2020-08" db="EMBL/GenBank/DDBJ databases">
        <title>Sequencing the genomes of 1000 actinobacteria strains.</title>
        <authorList>
            <person name="Klenk H.-P."/>
        </authorList>
    </citation>
    <scope>NUCLEOTIDE SEQUENCE [LARGE SCALE GENOMIC DNA]</scope>
    <source>
        <strain evidence="3 4">DSM 44936</strain>
    </source>
</reference>
<proteinExistence type="predicted"/>
<gene>
    <name evidence="3" type="ORF">BJ992_003493</name>
</gene>
<evidence type="ECO:0000256" key="2">
    <source>
        <dbReference type="SAM" id="Phobius"/>
    </source>
</evidence>
<accession>A0A7X0M798</accession>
<feature type="transmembrane region" description="Helical" evidence="2">
    <location>
        <begin position="278"/>
        <end position="296"/>
    </location>
</feature>
<dbReference type="AlphaFoldDB" id="A0A7X0M798"/>
<feature type="region of interest" description="Disordered" evidence="1">
    <location>
        <begin position="1"/>
        <end position="34"/>
    </location>
</feature>
<evidence type="ECO:0000256" key="1">
    <source>
        <dbReference type="SAM" id="MobiDB-lite"/>
    </source>
</evidence>
<dbReference type="EMBL" id="JACHIU010000001">
    <property type="protein sequence ID" value="MBB6474062.1"/>
    <property type="molecule type" value="Genomic_DNA"/>
</dbReference>
<name>A0A7X0M798_9ACTN</name>
<keyword evidence="2" id="KW-1133">Transmembrane helix</keyword>
<sequence length="499" mass="52110">MTVVDPAAADPAVAGPAAGPPATTGPGADPALAGAPPVRRVRRARTVPGRIRLMAALGVVAVLLLSGATALAASHARTGLNVLGRTAGPQVVTTADLYFALSDMDAQVATMLLTGGTSGPSRDALQKRYESSRARADRAVLQAAVLAGDDPTQQATVQAVLDGLGRYERLAAAALLLDQQGGAARGGTGGTAGTARSDNVLNTYRQATDLMRLDLLPKAYNLTLDSATIVRHSHMAELSAVRTGWIGVAILGLLTLAVLIVLQVYLSRGFRRTLNLPLLAATVVVAALTVAGVSVLQREGTALTHGKENGFNSVLALSRARAIGNTLYGDQNRFLLDPGRADTYEQVYLDKSQAVLYVPAGNLDKYHTEVSRLAEAGRQDGLGFLDAEAAGGLTGTEQHVAFAGVLKRYQEFQRNDGDVRRAAAGGDRARAVSLVMGPAFTEFDKALQGMIALHDQELKRAVADGDGAIAGWDWLPPAGALVAVVLLLIGVRPRLAEYR</sequence>
<keyword evidence="4" id="KW-1185">Reference proteome</keyword>
<comment type="caution">
    <text evidence="3">The sequence shown here is derived from an EMBL/GenBank/DDBJ whole genome shotgun (WGS) entry which is preliminary data.</text>
</comment>
<keyword evidence="2" id="KW-0472">Membrane</keyword>